<keyword evidence="4" id="KW-1185">Reference proteome</keyword>
<evidence type="ECO:0000313" key="4">
    <source>
        <dbReference type="Proteomes" id="UP000078512"/>
    </source>
</evidence>
<keyword evidence="2" id="KW-1133">Transmembrane helix</keyword>
<evidence type="ECO:0000313" key="3">
    <source>
        <dbReference type="EMBL" id="OAQ29576.1"/>
    </source>
</evidence>
<keyword evidence="2" id="KW-0812">Transmembrane</keyword>
<evidence type="ECO:0000256" key="1">
    <source>
        <dbReference type="SAM" id="MobiDB-lite"/>
    </source>
</evidence>
<reference evidence="3 4" key="1">
    <citation type="submission" date="2016-05" db="EMBL/GenBank/DDBJ databases">
        <title>Genome sequencing reveals origins of a unique bacterial endosymbiosis in the earliest lineages of terrestrial Fungi.</title>
        <authorList>
            <consortium name="DOE Joint Genome Institute"/>
            <person name="Uehling J."/>
            <person name="Gryganskyi A."/>
            <person name="Hameed K."/>
            <person name="Tschaplinski T."/>
            <person name="Misztal P."/>
            <person name="Wu S."/>
            <person name="Desiro A."/>
            <person name="Vande Pol N."/>
            <person name="Du Z.-Y."/>
            <person name="Zienkiewicz A."/>
            <person name="Zienkiewicz K."/>
            <person name="Morin E."/>
            <person name="Tisserant E."/>
            <person name="Splivallo R."/>
            <person name="Hainaut M."/>
            <person name="Henrissat B."/>
            <person name="Ohm R."/>
            <person name="Kuo A."/>
            <person name="Yan J."/>
            <person name="Lipzen A."/>
            <person name="Nolan M."/>
            <person name="Labutti K."/>
            <person name="Barry K."/>
            <person name="Goldstein A."/>
            <person name="Labbe J."/>
            <person name="Schadt C."/>
            <person name="Tuskan G."/>
            <person name="Grigoriev I."/>
            <person name="Martin F."/>
            <person name="Vilgalys R."/>
            <person name="Bonito G."/>
        </authorList>
    </citation>
    <scope>NUCLEOTIDE SEQUENCE [LARGE SCALE GENOMIC DNA]</scope>
    <source>
        <strain evidence="3 4">AG-77</strain>
    </source>
</reference>
<dbReference type="OrthoDB" id="2419619at2759"/>
<dbReference type="EMBL" id="KV442040">
    <property type="protein sequence ID" value="OAQ29576.1"/>
    <property type="molecule type" value="Genomic_DNA"/>
</dbReference>
<protein>
    <submittedName>
        <fullName evidence="3">Uncharacterized protein</fullName>
    </submittedName>
</protein>
<keyword evidence="2" id="KW-0472">Membrane</keyword>
<proteinExistence type="predicted"/>
<dbReference type="AlphaFoldDB" id="A0A197JYQ8"/>
<name>A0A197JYQ8_9FUNG</name>
<feature type="region of interest" description="Disordered" evidence="1">
    <location>
        <begin position="48"/>
        <end position="69"/>
    </location>
</feature>
<dbReference type="Proteomes" id="UP000078512">
    <property type="component" value="Unassembled WGS sequence"/>
</dbReference>
<evidence type="ECO:0000256" key="2">
    <source>
        <dbReference type="SAM" id="Phobius"/>
    </source>
</evidence>
<organism evidence="3 4">
    <name type="scientific">Linnemannia elongata AG-77</name>
    <dbReference type="NCBI Taxonomy" id="1314771"/>
    <lineage>
        <taxon>Eukaryota</taxon>
        <taxon>Fungi</taxon>
        <taxon>Fungi incertae sedis</taxon>
        <taxon>Mucoromycota</taxon>
        <taxon>Mortierellomycotina</taxon>
        <taxon>Mortierellomycetes</taxon>
        <taxon>Mortierellales</taxon>
        <taxon>Mortierellaceae</taxon>
        <taxon>Linnemannia</taxon>
    </lineage>
</organism>
<sequence length="69" mass="7617">MGNIISWSRNDIIYSAILIGVWLVIRPYFVRMSEQAQARSEQSLAAEAAYNDAQRGPASSSSGARKKLD</sequence>
<gene>
    <name evidence="3" type="ORF">K457DRAFT_137775</name>
</gene>
<accession>A0A197JYQ8</accession>
<feature type="transmembrane region" description="Helical" evidence="2">
    <location>
        <begin position="12"/>
        <end position="29"/>
    </location>
</feature>